<feature type="chain" id="PRO_5043489369" evidence="1">
    <location>
        <begin position="19"/>
        <end position="121"/>
    </location>
</feature>
<proteinExistence type="predicted"/>
<keyword evidence="1" id="KW-0732">Signal</keyword>
<organism evidence="2 3">
    <name type="scientific">Peredibacter starrii</name>
    <dbReference type="NCBI Taxonomy" id="28202"/>
    <lineage>
        <taxon>Bacteria</taxon>
        <taxon>Pseudomonadati</taxon>
        <taxon>Bdellovibrionota</taxon>
        <taxon>Bacteriovoracia</taxon>
        <taxon>Bacteriovoracales</taxon>
        <taxon>Bacteriovoracaceae</taxon>
        <taxon>Peredibacter</taxon>
    </lineage>
</organism>
<dbReference type="Proteomes" id="UP001324634">
    <property type="component" value="Chromosome"/>
</dbReference>
<evidence type="ECO:0000256" key="1">
    <source>
        <dbReference type="SAM" id="SignalP"/>
    </source>
</evidence>
<evidence type="ECO:0000313" key="3">
    <source>
        <dbReference type="Proteomes" id="UP001324634"/>
    </source>
</evidence>
<accession>A0AAX4HPT7</accession>
<dbReference type="KEGG" id="psti:SOO65_00080"/>
<dbReference type="RefSeq" id="WP_321395218.1">
    <property type="nucleotide sequence ID" value="NZ_CP139487.1"/>
</dbReference>
<protein>
    <submittedName>
        <fullName evidence="2">Uncharacterized protein</fullName>
    </submittedName>
</protein>
<dbReference type="EMBL" id="CP139487">
    <property type="protein sequence ID" value="WPU65145.1"/>
    <property type="molecule type" value="Genomic_DNA"/>
</dbReference>
<feature type="signal peptide" evidence="1">
    <location>
        <begin position="1"/>
        <end position="18"/>
    </location>
</feature>
<sequence length="121" mass="13259">MKLFTLIAVALVSISALANTPAQVNKAVASRMDAILSDTVNEGEGSAYVQNLRCQVAPKKDNARVSVAKCDINFKVSYGDAKCVTSCFMIYTYENNDLRTLRANDRLEGECIEYLSGTYCD</sequence>
<gene>
    <name evidence="2" type="ORF">SOO65_00080</name>
</gene>
<name>A0AAX4HPT7_9BACT</name>
<reference evidence="2 3" key="1">
    <citation type="submission" date="2023-11" db="EMBL/GenBank/DDBJ databases">
        <title>Peredibacter starrii A3.12.</title>
        <authorList>
            <person name="Mitchell R.J."/>
        </authorList>
    </citation>
    <scope>NUCLEOTIDE SEQUENCE [LARGE SCALE GENOMIC DNA]</scope>
    <source>
        <strain evidence="2 3">A3.12</strain>
    </source>
</reference>
<keyword evidence="3" id="KW-1185">Reference proteome</keyword>
<evidence type="ECO:0000313" key="2">
    <source>
        <dbReference type="EMBL" id="WPU65145.1"/>
    </source>
</evidence>
<dbReference type="AlphaFoldDB" id="A0AAX4HPT7"/>